<gene>
    <name evidence="15" type="ORF">ACIKP9_00315</name>
</gene>
<evidence type="ECO:0000256" key="8">
    <source>
        <dbReference type="ARBA" id="ARBA00023170"/>
    </source>
</evidence>
<dbReference type="Pfam" id="PF00593">
    <property type="entry name" value="TonB_dep_Rec_b-barrel"/>
    <property type="match status" value="1"/>
</dbReference>
<dbReference type="InterPro" id="IPR037066">
    <property type="entry name" value="Plug_dom_sf"/>
</dbReference>
<accession>A0ABW8GH17</accession>
<comment type="similarity">
    <text evidence="2 10 11">Belongs to the TonB-dependent receptor family.</text>
</comment>
<dbReference type="Gene3D" id="2.170.130.10">
    <property type="entry name" value="TonB-dependent receptor, plug domain"/>
    <property type="match status" value="1"/>
</dbReference>
<dbReference type="InterPro" id="IPR039426">
    <property type="entry name" value="TonB-dep_rcpt-like"/>
</dbReference>
<evidence type="ECO:0000256" key="3">
    <source>
        <dbReference type="ARBA" id="ARBA00022448"/>
    </source>
</evidence>
<evidence type="ECO:0000256" key="9">
    <source>
        <dbReference type="ARBA" id="ARBA00023237"/>
    </source>
</evidence>
<keyword evidence="7 10" id="KW-0472">Membrane</keyword>
<dbReference type="Proteomes" id="UP001617669">
    <property type="component" value="Unassembled WGS sequence"/>
</dbReference>
<dbReference type="Gene3D" id="2.40.170.20">
    <property type="entry name" value="TonB-dependent receptor, beta-barrel domain"/>
    <property type="match status" value="1"/>
</dbReference>
<dbReference type="InterPro" id="IPR012910">
    <property type="entry name" value="Plug_dom"/>
</dbReference>
<feature type="domain" description="TonB-dependent receptor-like beta-barrel" evidence="13">
    <location>
        <begin position="427"/>
        <end position="811"/>
    </location>
</feature>
<protein>
    <submittedName>
        <fullName evidence="15">TonB-dependent receptor</fullName>
    </submittedName>
</protein>
<dbReference type="RefSeq" id="WP_400877755.1">
    <property type="nucleotide sequence ID" value="NZ_JBIWXY010000001.1"/>
</dbReference>
<name>A0ABW8GH17_9PROT</name>
<evidence type="ECO:0000256" key="5">
    <source>
        <dbReference type="ARBA" id="ARBA00022692"/>
    </source>
</evidence>
<keyword evidence="12" id="KW-0732">Signal</keyword>
<dbReference type="PANTHER" id="PTHR30069">
    <property type="entry name" value="TONB-DEPENDENT OUTER MEMBRANE RECEPTOR"/>
    <property type="match status" value="1"/>
</dbReference>
<evidence type="ECO:0000256" key="11">
    <source>
        <dbReference type="RuleBase" id="RU003357"/>
    </source>
</evidence>
<evidence type="ECO:0000256" key="10">
    <source>
        <dbReference type="PROSITE-ProRule" id="PRU01360"/>
    </source>
</evidence>
<keyword evidence="8 15" id="KW-0675">Receptor</keyword>
<keyword evidence="16" id="KW-1185">Reference proteome</keyword>
<dbReference type="InterPro" id="IPR000531">
    <property type="entry name" value="Beta-barrel_TonB"/>
</dbReference>
<feature type="domain" description="TonB-dependent receptor plug" evidence="14">
    <location>
        <begin position="78"/>
        <end position="189"/>
    </location>
</feature>
<feature type="chain" id="PRO_5047188908" evidence="12">
    <location>
        <begin position="32"/>
        <end position="875"/>
    </location>
</feature>
<evidence type="ECO:0000256" key="7">
    <source>
        <dbReference type="ARBA" id="ARBA00023136"/>
    </source>
</evidence>
<dbReference type="PANTHER" id="PTHR30069:SF39">
    <property type="entry name" value="BLL6183 PROTEIN"/>
    <property type="match status" value="1"/>
</dbReference>
<keyword evidence="5 10" id="KW-0812">Transmembrane</keyword>
<comment type="subcellular location">
    <subcellularLocation>
        <location evidence="1 10">Cell outer membrane</location>
        <topology evidence="1 10">Multi-pass membrane protein</topology>
    </subcellularLocation>
</comment>
<dbReference type="InterPro" id="IPR036942">
    <property type="entry name" value="Beta-barrel_TonB_sf"/>
</dbReference>
<evidence type="ECO:0000313" key="16">
    <source>
        <dbReference type="Proteomes" id="UP001617669"/>
    </source>
</evidence>
<keyword evidence="9 10" id="KW-0998">Cell outer membrane</keyword>
<keyword evidence="4 10" id="KW-1134">Transmembrane beta strand</keyword>
<organism evidence="15 16">
    <name type="scientific">Methylobacillus methanolivorans</name>
    <dbReference type="NCBI Taxonomy" id="1848927"/>
    <lineage>
        <taxon>Bacteria</taxon>
        <taxon>Pseudomonadati</taxon>
        <taxon>Pseudomonadota</taxon>
        <taxon>Betaproteobacteria</taxon>
        <taxon>Nitrosomonadales</taxon>
        <taxon>Methylophilaceae</taxon>
        <taxon>Methylobacillus</taxon>
    </lineage>
</organism>
<proteinExistence type="inferred from homology"/>
<keyword evidence="3 10" id="KW-0813">Transport</keyword>
<evidence type="ECO:0000256" key="1">
    <source>
        <dbReference type="ARBA" id="ARBA00004571"/>
    </source>
</evidence>
<comment type="caution">
    <text evidence="15">The sequence shown here is derived from an EMBL/GenBank/DDBJ whole genome shotgun (WGS) entry which is preliminary data.</text>
</comment>
<dbReference type="PROSITE" id="PS52016">
    <property type="entry name" value="TONB_DEPENDENT_REC_3"/>
    <property type="match status" value="1"/>
</dbReference>
<evidence type="ECO:0000259" key="13">
    <source>
        <dbReference type="Pfam" id="PF00593"/>
    </source>
</evidence>
<keyword evidence="6 11" id="KW-0798">TonB box</keyword>
<evidence type="ECO:0000256" key="12">
    <source>
        <dbReference type="SAM" id="SignalP"/>
    </source>
</evidence>
<evidence type="ECO:0000313" key="15">
    <source>
        <dbReference type="EMBL" id="MFJ5444662.1"/>
    </source>
</evidence>
<dbReference type="EMBL" id="JBIWXY010000001">
    <property type="protein sequence ID" value="MFJ5444662.1"/>
    <property type="molecule type" value="Genomic_DNA"/>
</dbReference>
<evidence type="ECO:0000256" key="2">
    <source>
        <dbReference type="ARBA" id="ARBA00009810"/>
    </source>
</evidence>
<reference evidence="15 16" key="1">
    <citation type="submission" date="2024-11" db="EMBL/GenBank/DDBJ databases">
        <authorList>
            <person name="Kaparullina E.N."/>
            <person name="Delegan Y.A."/>
            <person name="Doronina N.V."/>
        </authorList>
    </citation>
    <scope>NUCLEOTIDE SEQUENCE [LARGE SCALE GENOMIC DNA]</scope>
    <source>
        <strain evidence="15 16">7sh_L</strain>
    </source>
</reference>
<dbReference type="Pfam" id="PF07715">
    <property type="entry name" value="Plug"/>
    <property type="match status" value="1"/>
</dbReference>
<dbReference type="SUPFAM" id="SSF56935">
    <property type="entry name" value="Porins"/>
    <property type="match status" value="1"/>
</dbReference>
<sequence length="875" mass="97027">MAAKSRLGRRCLWGWIHLSCTLIFASATSGAAAEASDVAGEAEESIPEPVIKVEEIVIRAPRVRIVSPLPGVGIERDQAATNIQSATAKEIAESRAINITEFMNNNMQSVSINDYAGNPFQQDLNFRGFTASPMIGTPQGVSVYLDGVRVNEAFGDVVNWDLLPMNAIATMDLLPGSNPLFGLNTLGGALAIRTKTGFSDNHARGELLSGAWGRQQVQVSNGINNGIIGLFTAYNHFEEDGWRRNSPSNLRQLYNNATVKLPKGEINLSALNVNTALTGNGMLPFEMAETNRKWVFTSPDESTNKLDHYNLNGRWDVSDNFTISALAYKRKMNQAALNGDFYDEYQQLFSRTNIDYINGTFNFSNLKQDSFGFSVQAAWDVGRHQIVFGAGVDKNKITFSQREMYGEINAKHEVVPVRDEAFYLEGMYAAKYPVIRNNLNGHSTTKGVFFSDTWSPKDNVHLTYGARFNWSRVVNDLISDRGNSLYQFEFNPLNPGGSGLLNPARQRCALPTDPFETFARFVCTDGDYKYRSFNPSIGIAWEVLENFSLYGNISRGARVPTIIELGCARDHTKDSQPASTNYQYGCSIPTSLSADPYLKQVRSTSYEAGLRGNHFGFSWNAGVFTTELKDDILFMPLGRKNRGVFDNFGETLRQGIELGMSGELGKSKLRLNYTYLLATFESAANAINPNNSSNTSPTTLQAYVNIEPGDYLTGMPKHIVQASWNYQFSERFDATLSMIMHSYSFVRGNENNEHQPREASHACNPCGAQPYDRDPYDYIGKGTIAGYAVFNLRATYKFNDAITLFMKADNIFNKDYSTAGDLGRNPFGSNGGFNPDTTQWQNTTFIGPGAPRAVWVGLSFDLNWKKGNASSSPRL</sequence>
<evidence type="ECO:0000256" key="4">
    <source>
        <dbReference type="ARBA" id="ARBA00022452"/>
    </source>
</evidence>
<evidence type="ECO:0000256" key="6">
    <source>
        <dbReference type="ARBA" id="ARBA00023077"/>
    </source>
</evidence>
<feature type="signal peptide" evidence="12">
    <location>
        <begin position="1"/>
        <end position="31"/>
    </location>
</feature>
<evidence type="ECO:0000259" key="14">
    <source>
        <dbReference type="Pfam" id="PF07715"/>
    </source>
</evidence>